<dbReference type="PANTHER" id="PTHR15263:SF1">
    <property type="entry name" value="NF-KAPPA-B INHIBITOR-LIKE PROTEIN 1"/>
    <property type="match status" value="1"/>
</dbReference>
<dbReference type="InterPro" id="IPR038753">
    <property type="entry name" value="NFKBIL1"/>
</dbReference>
<dbReference type="GO" id="GO:0005634">
    <property type="term" value="C:nucleus"/>
    <property type="evidence" value="ECO:0007669"/>
    <property type="project" value="UniProtKB-SubCell"/>
</dbReference>
<evidence type="ECO:0000256" key="4">
    <source>
        <dbReference type="ARBA" id="ARBA00023043"/>
    </source>
</evidence>
<proteinExistence type="predicted"/>
<feature type="region of interest" description="Disordered" evidence="6">
    <location>
        <begin position="1"/>
        <end position="87"/>
    </location>
</feature>
<comment type="caution">
    <text evidence="7">The sequence shown here is derived from an EMBL/GenBank/DDBJ whole genome shotgun (WGS) entry which is preliminary data.</text>
</comment>
<dbReference type="PANTHER" id="PTHR15263">
    <property type="entry name" value="I-KAPPA-B-LIKE PROTEIN IKBL"/>
    <property type="match status" value="1"/>
</dbReference>
<evidence type="ECO:0000256" key="6">
    <source>
        <dbReference type="SAM" id="MobiDB-lite"/>
    </source>
</evidence>
<accession>A0A2B7WT64</accession>
<evidence type="ECO:0000256" key="3">
    <source>
        <dbReference type="ARBA" id="ARBA00022737"/>
    </source>
</evidence>
<keyword evidence="2" id="KW-0597">Phosphoprotein</keyword>
<dbReference type="EMBL" id="PDNC01000098">
    <property type="protein sequence ID" value="PGG99660.1"/>
    <property type="molecule type" value="Genomic_DNA"/>
</dbReference>
<feature type="region of interest" description="Disordered" evidence="6">
    <location>
        <begin position="279"/>
        <end position="298"/>
    </location>
</feature>
<feature type="region of interest" description="Disordered" evidence="6">
    <location>
        <begin position="150"/>
        <end position="178"/>
    </location>
</feature>
<feature type="compositionally biased region" description="Basic residues" evidence="6">
    <location>
        <begin position="47"/>
        <end position="68"/>
    </location>
</feature>
<organism evidence="7 8">
    <name type="scientific">Blastomyces parvus</name>
    <dbReference type="NCBI Taxonomy" id="2060905"/>
    <lineage>
        <taxon>Eukaryota</taxon>
        <taxon>Fungi</taxon>
        <taxon>Dikarya</taxon>
        <taxon>Ascomycota</taxon>
        <taxon>Pezizomycotina</taxon>
        <taxon>Eurotiomycetes</taxon>
        <taxon>Eurotiomycetidae</taxon>
        <taxon>Onygenales</taxon>
        <taxon>Ajellomycetaceae</taxon>
        <taxon>Blastomyces</taxon>
    </lineage>
</organism>
<feature type="compositionally biased region" description="Basic and acidic residues" evidence="6">
    <location>
        <begin position="15"/>
        <end position="30"/>
    </location>
</feature>
<comment type="subcellular location">
    <subcellularLocation>
        <location evidence="1">Nucleus</location>
    </subcellularLocation>
</comment>
<feature type="compositionally biased region" description="Polar residues" evidence="6">
    <location>
        <begin position="1"/>
        <end position="10"/>
    </location>
</feature>
<keyword evidence="8" id="KW-1185">Reference proteome</keyword>
<evidence type="ECO:0000256" key="5">
    <source>
        <dbReference type="ARBA" id="ARBA00023242"/>
    </source>
</evidence>
<keyword evidence="5" id="KW-0539">Nucleus</keyword>
<name>A0A2B7WT64_9EURO</name>
<evidence type="ECO:0000256" key="1">
    <source>
        <dbReference type="ARBA" id="ARBA00004123"/>
    </source>
</evidence>
<evidence type="ECO:0000313" key="7">
    <source>
        <dbReference type="EMBL" id="PGG99660.1"/>
    </source>
</evidence>
<protein>
    <submittedName>
        <fullName evidence="7">Uncharacterized protein</fullName>
    </submittedName>
</protein>
<dbReference type="GO" id="GO:0043124">
    <property type="term" value="P:negative regulation of canonical NF-kappaB signal transduction"/>
    <property type="evidence" value="ECO:0007669"/>
    <property type="project" value="InterPro"/>
</dbReference>
<dbReference type="AlphaFoldDB" id="A0A2B7WT64"/>
<keyword evidence="3" id="KW-0677">Repeat</keyword>
<reference evidence="7 8" key="1">
    <citation type="submission" date="2017-10" db="EMBL/GenBank/DDBJ databases">
        <title>Comparative genomics in systemic dimorphic fungi from Ajellomycetaceae.</title>
        <authorList>
            <person name="Munoz J.F."/>
            <person name="Mcewen J.G."/>
            <person name="Clay O.K."/>
            <person name="Cuomo C.A."/>
        </authorList>
    </citation>
    <scope>NUCLEOTIDE SEQUENCE [LARGE SCALE GENOMIC DNA]</scope>
    <source>
        <strain evidence="7 8">UAMH130</strain>
    </source>
</reference>
<sequence length="359" mass="42318">MEDEYSTAQRSKLRFKSEHRASRSRSKSDRPDDDGSGSTKPQSSSSHPRRYRRRHHHHRHRSSKRHKSSNTSLPAYEQPRELSPNTAFRESLFDALADDEGAEYWESVYGQPIHTYPRPDLGGELEQMTDEEYATYVRRRMWEKTHEAVFEERERRKKERDRQRNQDRPTQEGSEREAFERMIEESLRRGQERKMKKRTVDVWLGIWRRYLDSWEDLNVRARAAASTAATASSSSASSHPNPSIDKMNEKLRNLIFWPVESGKRRDITPAAVEAFMRNAPIPTPSDTPAPGLEQRGKLQSHPSDLLTVLKIERVRWHPDKMQHRYGALGIEDQLIKSATEVFQILDRMWVEERERWDKR</sequence>
<evidence type="ECO:0000313" key="8">
    <source>
        <dbReference type="Proteomes" id="UP000224080"/>
    </source>
</evidence>
<dbReference type="OrthoDB" id="412109at2759"/>
<feature type="compositionally biased region" description="Low complexity" evidence="6">
    <location>
        <begin position="36"/>
        <end position="46"/>
    </location>
</feature>
<gene>
    <name evidence="7" type="ORF">GX51_06215</name>
</gene>
<keyword evidence="4" id="KW-0040">ANK repeat</keyword>
<evidence type="ECO:0000256" key="2">
    <source>
        <dbReference type="ARBA" id="ARBA00022553"/>
    </source>
</evidence>
<dbReference type="Proteomes" id="UP000224080">
    <property type="component" value="Unassembled WGS sequence"/>
</dbReference>